<proteinExistence type="predicted"/>
<dbReference type="Pfam" id="PF00400">
    <property type="entry name" value="WD40"/>
    <property type="match status" value="1"/>
</dbReference>
<dbReference type="GO" id="GO:0032040">
    <property type="term" value="C:small-subunit processome"/>
    <property type="evidence" value="ECO:0007669"/>
    <property type="project" value="TreeGrafter"/>
</dbReference>
<dbReference type="InterPro" id="IPR015943">
    <property type="entry name" value="WD40/YVTN_repeat-like_dom_sf"/>
</dbReference>
<accession>A0A815Q6J0</accession>
<dbReference type="GO" id="GO:0000462">
    <property type="term" value="P:maturation of SSU-rRNA from tricistronic rRNA transcript (SSU-rRNA, 5.8S rRNA, LSU-rRNA)"/>
    <property type="evidence" value="ECO:0007669"/>
    <property type="project" value="InterPro"/>
</dbReference>
<evidence type="ECO:0000313" key="2">
    <source>
        <dbReference type="Proteomes" id="UP000663828"/>
    </source>
</evidence>
<dbReference type="EMBL" id="CAJNOR010003912">
    <property type="protein sequence ID" value="CAF1458992.1"/>
    <property type="molecule type" value="Genomic_DNA"/>
</dbReference>
<keyword evidence="2" id="KW-1185">Reference proteome</keyword>
<dbReference type="PANTHER" id="PTHR44163">
    <property type="entry name" value="U3 SMALL NUCLEOLAR RNA-ASSOCIATED PROTEIN 4 HOMOLOG"/>
    <property type="match status" value="1"/>
</dbReference>
<dbReference type="GO" id="GO:0034455">
    <property type="term" value="C:t-UTP complex"/>
    <property type="evidence" value="ECO:0007669"/>
    <property type="project" value="TreeGrafter"/>
</dbReference>
<gene>
    <name evidence="1" type="ORF">XAT740_LOCUS37324</name>
</gene>
<evidence type="ECO:0000313" key="1">
    <source>
        <dbReference type="EMBL" id="CAF1458992.1"/>
    </source>
</evidence>
<organism evidence="1 2">
    <name type="scientific">Adineta ricciae</name>
    <name type="common">Rotifer</name>
    <dbReference type="NCBI Taxonomy" id="249248"/>
    <lineage>
        <taxon>Eukaryota</taxon>
        <taxon>Metazoa</taxon>
        <taxon>Spiralia</taxon>
        <taxon>Gnathifera</taxon>
        <taxon>Rotifera</taxon>
        <taxon>Eurotatoria</taxon>
        <taxon>Bdelloidea</taxon>
        <taxon>Adinetida</taxon>
        <taxon>Adinetidae</taxon>
        <taxon>Adineta</taxon>
    </lineage>
</organism>
<dbReference type="GO" id="GO:0030686">
    <property type="term" value="C:90S preribosome"/>
    <property type="evidence" value="ECO:0007669"/>
    <property type="project" value="InterPro"/>
</dbReference>
<dbReference type="PANTHER" id="PTHR44163:SF1">
    <property type="entry name" value="U3 SMALL NUCLEOLAR RNA-ASSOCIATED PROTEIN 4 HOMOLOG"/>
    <property type="match status" value="1"/>
</dbReference>
<dbReference type="GO" id="GO:0003723">
    <property type="term" value="F:RNA binding"/>
    <property type="evidence" value="ECO:0007669"/>
    <property type="project" value="TreeGrafter"/>
</dbReference>
<dbReference type="InterPro" id="IPR001680">
    <property type="entry name" value="WD40_rpt"/>
</dbReference>
<sequence length="760" mass="86306">MNILSIGLETTNESDCRYRIQTKLVLHSIEIENPQISNKTMCDFLVHRTHLYKPRLSSILSLSHHQHSSSPNHLLAVLRSDHSIELWNSHDSFTLERTIQPRNASHSPELILWLDKYLITAGLDGQLIAYDPITYDILTSCHAAGGAIWSIAKHETTRRIAVGTETGHVNIYQLDEDASQFSLATSVCKQAARIVSLAWHTTDDDFLVAGSINRIYICSTRQRRAIQQINVGKLSSTSNRRGQKDTIIWCLAVTDDYTVFSGDSSGRTCVWDAVYGTLIRSFQTHRADVLCMTLSSDEQTLFCSGVDSVIVRIELVSGKSTTNSTATTTMTTTTTGVSTTDSTKQWIKTISIHSHSHDVRSLALIPSRFASQRNKEHNLSNKLMLISGGLDARLLVHDIVRDNSKPPVLWRKCFNFTQHRNKIQQKGNYFLFQYRDYVELWSIGKEGGLNENGEDILERAPKNLVQIKTRHQARIDTVAMVVKKTKDDEKVTIAIGDTIGLHVYVVQGLDPQSQLSVTPVNTYLDEQNVEQSFTSIKNILQLRFQSTSLFALTSRSQLYCFSTSPYKLNRIISCLPSTLRLEVSPKYLATADRYGHVTIYLNSTYQLLTQLPQETYQCTAMSFLADRLACAYADRTLIEYDIQQNEYSDWTRKHLKRMPLQWFSERSPIINLFYDTKEKLFVIDSTYLSIIERGKKMPGTYTKIFSNTNQTNSPIHVCKQFKYLLHVTLLSSSQLFVVELLPSVVEQCLPPALKRKRFGT</sequence>
<dbReference type="InterPro" id="IPR046351">
    <property type="entry name" value="UTP4"/>
</dbReference>
<protein>
    <submittedName>
        <fullName evidence="1">Uncharacterized protein</fullName>
    </submittedName>
</protein>
<dbReference type="InterPro" id="IPR036322">
    <property type="entry name" value="WD40_repeat_dom_sf"/>
</dbReference>
<dbReference type="AlphaFoldDB" id="A0A815Q6J0"/>
<reference evidence="1" key="1">
    <citation type="submission" date="2021-02" db="EMBL/GenBank/DDBJ databases">
        <authorList>
            <person name="Nowell W R."/>
        </authorList>
    </citation>
    <scope>NUCLEOTIDE SEQUENCE</scope>
</reference>
<dbReference type="Gene3D" id="2.130.10.10">
    <property type="entry name" value="YVTN repeat-like/Quinoprotein amine dehydrogenase"/>
    <property type="match status" value="2"/>
</dbReference>
<dbReference type="Proteomes" id="UP000663828">
    <property type="component" value="Unassembled WGS sequence"/>
</dbReference>
<dbReference type="SUPFAM" id="SSF50978">
    <property type="entry name" value="WD40 repeat-like"/>
    <property type="match status" value="2"/>
</dbReference>
<name>A0A815Q6J0_ADIRI</name>
<comment type="caution">
    <text evidence="1">The sequence shown here is derived from an EMBL/GenBank/DDBJ whole genome shotgun (WGS) entry which is preliminary data.</text>
</comment>
<dbReference type="SMART" id="SM00320">
    <property type="entry name" value="WD40"/>
    <property type="match status" value="8"/>
</dbReference>